<name>A0A238BS05_9BILA</name>
<keyword evidence="3" id="KW-1185">Reference proteome</keyword>
<reference evidence="2 3" key="1">
    <citation type="submission" date="2015-12" db="EMBL/GenBank/DDBJ databases">
        <title>Draft genome of the nematode, Onchocerca flexuosa.</title>
        <authorList>
            <person name="Mitreva M."/>
        </authorList>
    </citation>
    <scope>NUCLEOTIDE SEQUENCE [LARGE SCALE GENOMIC DNA]</scope>
    <source>
        <strain evidence="2">Red Deer</strain>
    </source>
</reference>
<dbReference type="AlphaFoldDB" id="A0A238BS05"/>
<dbReference type="Proteomes" id="UP000242913">
    <property type="component" value="Unassembled WGS sequence"/>
</dbReference>
<accession>A0A238BS05</accession>
<evidence type="ECO:0000313" key="2">
    <source>
        <dbReference type="EMBL" id="OZC07358.1"/>
    </source>
</evidence>
<evidence type="ECO:0000256" key="1">
    <source>
        <dbReference type="SAM" id="MobiDB-lite"/>
    </source>
</evidence>
<evidence type="ECO:0000313" key="3">
    <source>
        <dbReference type="Proteomes" id="UP000242913"/>
    </source>
</evidence>
<proteinExistence type="predicted"/>
<gene>
    <name evidence="2" type="ORF">X798_05668</name>
</gene>
<feature type="compositionally biased region" description="Polar residues" evidence="1">
    <location>
        <begin position="21"/>
        <end position="31"/>
    </location>
</feature>
<feature type="compositionally biased region" description="Basic and acidic residues" evidence="1">
    <location>
        <begin position="1"/>
        <end position="18"/>
    </location>
</feature>
<sequence length="75" mass="8470">MDIMEEKSIRQRKGETIGRSDPSSGDVSFTLQKADVRATSDDSDADGLIDGERNLRRADNRYQNYTPPIFTLYNA</sequence>
<feature type="region of interest" description="Disordered" evidence="1">
    <location>
        <begin position="1"/>
        <end position="49"/>
    </location>
</feature>
<protein>
    <submittedName>
        <fullName evidence="2">Uncharacterized protein</fullName>
    </submittedName>
</protein>
<organism evidence="2 3">
    <name type="scientific">Onchocerca flexuosa</name>
    <dbReference type="NCBI Taxonomy" id="387005"/>
    <lineage>
        <taxon>Eukaryota</taxon>
        <taxon>Metazoa</taxon>
        <taxon>Ecdysozoa</taxon>
        <taxon>Nematoda</taxon>
        <taxon>Chromadorea</taxon>
        <taxon>Rhabditida</taxon>
        <taxon>Spirurina</taxon>
        <taxon>Spiruromorpha</taxon>
        <taxon>Filarioidea</taxon>
        <taxon>Onchocercidae</taxon>
        <taxon>Onchocerca</taxon>
    </lineage>
</organism>
<dbReference type="EMBL" id="KZ270034">
    <property type="protein sequence ID" value="OZC07358.1"/>
    <property type="molecule type" value="Genomic_DNA"/>
</dbReference>